<dbReference type="AlphaFoldDB" id="A0A0Q1AGV1"/>
<reference evidence="1 2" key="1">
    <citation type="submission" date="2015-10" db="EMBL/GenBank/DDBJ databases">
        <title>Corynebacteirum lowii and Corynebacterium oculi species nova, derived from human clinical disease and and emended description of Corynebacterium mastiditis.</title>
        <authorList>
            <person name="Bernard K."/>
            <person name="Pacheco A.L."/>
            <person name="Mcdougall C."/>
            <person name="Burtx T."/>
            <person name="Weibe D."/>
            <person name="Tyler S."/>
            <person name="Olson A.B."/>
            <person name="Cnockaert M."/>
            <person name="Eguchi H."/>
            <person name="Kuwahara T."/>
            <person name="Nakayama-Imaohji H."/>
            <person name="Boudewijins M."/>
            <person name="Van Hoecke F."/>
            <person name="Bernier A.-M."/>
            <person name="Vandamme P."/>
        </authorList>
    </citation>
    <scope>NUCLEOTIDE SEQUENCE [LARGE SCALE GENOMIC DNA]</scope>
    <source>
        <strain evidence="1 2">NML 130206</strain>
    </source>
</reference>
<proteinExistence type="predicted"/>
<name>A0A0Q1AGV1_9CORY</name>
<comment type="caution">
    <text evidence="1">The sequence shown here is derived from an EMBL/GenBank/DDBJ whole genome shotgun (WGS) entry which is preliminary data.</text>
</comment>
<organism evidence="1 2">
    <name type="scientific">Corynebacterium lowii</name>
    <dbReference type="NCBI Taxonomy" id="1544413"/>
    <lineage>
        <taxon>Bacteria</taxon>
        <taxon>Bacillati</taxon>
        <taxon>Actinomycetota</taxon>
        <taxon>Actinomycetes</taxon>
        <taxon>Mycobacteriales</taxon>
        <taxon>Corynebacteriaceae</taxon>
        <taxon>Corynebacterium</taxon>
    </lineage>
</organism>
<sequence length="62" mass="6768">MITDQAPDITLSTDVNQPVGLSDLIQLGTDPPLYALRFETMKALSAPLCGAPSPRYRAHRSR</sequence>
<accession>A0A0Q1AGV1</accession>
<keyword evidence="2" id="KW-1185">Reference proteome</keyword>
<protein>
    <submittedName>
        <fullName evidence="1">Uncharacterized protein</fullName>
    </submittedName>
</protein>
<evidence type="ECO:0000313" key="2">
    <source>
        <dbReference type="Proteomes" id="UP000050488"/>
    </source>
</evidence>
<dbReference type="Proteomes" id="UP000050488">
    <property type="component" value="Unassembled WGS sequence"/>
</dbReference>
<dbReference type="PATRIC" id="fig|1544413.3.peg.1633"/>
<evidence type="ECO:0000313" key="1">
    <source>
        <dbReference type="EMBL" id="KQB85889.1"/>
    </source>
</evidence>
<dbReference type="EMBL" id="LKEV01000005">
    <property type="protein sequence ID" value="KQB85889.1"/>
    <property type="molecule type" value="Genomic_DNA"/>
</dbReference>
<gene>
    <name evidence="1" type="ORF">Clow_01629</name>
</gene>